<sequence length="131" mass="13679">MRITTKALSTAALLCLFVGAGSAAYAGTSSSHFDAIVPRFQQPWDSAAQTKESTGGQGFVSFDTIGGDYRMNARMCDDGNGSCGAELKEIGQGQAALPGSPFSAGSRVHLQLHATPYNFVRVEAIGSWASD</sequence>
<dbReference type="Proteomes" id="UP000266484">
    <property type="component" value="Unassembled WGS sequence"/>
</dbReference>
<dbReference type="AlphaFoldDB" id="A0A399TAQ6"/>
<dbReference type="EMBL" id="QWGT01000076">
    <property type="protein sequence ID" value="RIJ51875.1"/>
    <property type="molecule type" value="Genomic_DNA"/>
</dbReference>
<keyword evidence="3" id="KW-1185">Reference proteome</keyword>
<proteinExistence type="predicted"/>
<dbReference type="OrthoDB" id="9935496at2"/>
<gene>
    <name evidence="2" type="ORF">DZG00_07150</name>
</gene>
<evidence type="ECO:0000256" key="1">
    <source>
        <dbReference type="SAM" id="SignalP"/>
    </source>
</evidence>
<reference evidence="2 3" key="1">
    <citation type="submission" date="2018-08" db="EMBL/GenBank/DDBJ databases">
        <title>Genome Sequence of Clavibacter michiganensis Subspecies type strains, and the Atypical Peach-Colored Strains Isolated from Tomato.</title>
        <authorList>
            <person name="Osdaghi E."/>
            <person name="Portier P."/>
            <person name="Briand M."/>
            <person name="Jacques M.-A."/>
        </authorList>
    </citation>
    <scope>NUCLEOTIDE SEQUENCE [LARGE SCALE GENOMIC DNA]</scope>
    <source>
        <strain evidence="2 3">CFBP 8615</strain>
    </source>
</reference>
<evidence type="ECO:0000313" key="2">
    <source>
        <dbReference type="EMBL" id="RIJ51875.1"/>
    </source>
</evidence>
<protein>
    <submittedName>
        <fullName evidence="2">Uncharacterized protein</fullName>
    </submittedName>
</protein>
<feature type="signal peptide" evidence="1">
    <location>
        <begin position="1"/>
        <end position="26"/>
    </location>
</feature>
<keyword evidence="1" id="KW-0732">Signal</keyword>
<accession>A0A399TAQ6</accession>
<organism evidence="2 3">
    <name type="scientific">Clavibacter lycopersici</name>
    <dbReference type="NCBI Taxonomy" id="2301718"/>
    <lineage>
        <taxon>Bacteria</taxon>
        <taxon>Bacillati</taxon>
        <taxon>Actinomycetota</taxon>
        <taxon>Actinomycetes</taxon>
        <taxon>Micrococcales</taxon>
        <taxon>Microbacteriaceae</taxon>
        <taxon>Clavibacter</taxon>
    </lineage>
</organism>
<evidence type="ECO:0000313" key="3">
    <source>
        <dbReference type="Proteomes" id="UP000266484"/>
    </source>
</evidence>
<feature type="chain" id="PRO_5039640758" evidence="1">
    <location>
        <begin position="27"/>
        <end position="131"/>
    </location>
</feature>
<name>A0A399TAQ6_9MICO</name>
<dbReference type="RefSeq" id="WP_119381643.1">
    <property type="nucleotide sequence ID" value="NZ_QWGT01000076.1"/>
</dbReference>
<comment type="caution">
    <text evidence="2">The sequence shown here is derived from an EMBL/GenBank/DDBJ whole genome shotgun (WGS) entry which is preliminary data.</text>
</comment>